<keyword evidence="1" id="KW-1133">Transmembrane helix</keyword>
<dbReference type="Pfam" id="PF02517">
    <property type="entry name" value="Rce1-like"/>
    <property type="match status" value="1"/>
</dbReference>
<organism evidence="3 4">
    <name type="scientific">Panacibacter microcysteis</name>
    <dbReference type="NCBI Taxonomy" id="2793269"/>
    <lineage>
        <taxon>Bacteria</taxon>
        <taxon>Pseudomonadati</taxon>
        <taxon>Bacteroidota</taxon>
        <taxon>Chitinophagia</taxon>
        <taxon>Chitinophagales</taxon>
        <taxon>Chitinophagaceae</taxon>
        <taxon>Panacibacter</taxon>
    </lineage>
</organism>
<proteinExistence type="predicted"/>
<dbReference type="GO" id="GO:0008237">
    <property type="term" value="F:metallopeptidase activity"/>
    <property type="evidence" value="ECO:0007669"/>
    <property type="project" value="UniProtKB-KW"/>
</dbReference>
<keyword evidence="3" id="KW-0645">Protease</keyword>
<dbReference type="Proteomes" id="UP000628448">
    <property type="component" value="Unassembled WGS sequence"/>
</dbReference>
<feature type="transmembrane region" description="Helical" evidence="1">
    <location>
        <begin position="269"/>
        <end position="288"/>
    </location>
</feature>
<keyword evidence="4" id="KW-1185">Reference proteome</keyword>
<dbReference type="InterPro" id="IPR003675">
    <property type="entry name" value="Rce1/LyrA-like_dom"/>
</dbReference>
<dbReference type="EMBL" id="JADWYR010000001">
    <property type="protein sequence ID" value="MBG9375206.1"/>
    <property type="molecule type" value="Genomic_DNA"/>
</dbReference>
<comment type="caution">
    <text evidence="3">The sequence shown here is derived from an EMBL/GenBank/DDBJ whole genome shotgun (WGS) entry which is preliminary data.</text>
</comment>
<feature type="transmembrane region" description="Helical" evidence="1">
    <location>
        <begin position="12"/>
        <end position="38"/>
    </location>
</feature>
<dbReference type="PANTHER" id="PTHR43592:SF15">
    <property type="entry name" value="CAAX AMINO TERMINAL PROTEASE FAMILY PROTEIN"/>
    <property type="match status" value="1"/>
</dbReference>
<feature type="transmembrane region" description="Helical" evidence="1">
    <location>
        <begin position="234"/>
        <end position="254"/>
    </location>
</feature>
<keyword evidence="1" id="KW-0812">Transmembrane</keyword>
<feature type="transmembrane region" description="Helical" evidence="1">
    <location>
        <begin position="58"/>
        <end position="81"/>
    </location>
</feature>
<keyword evidence="3" id="KW-0378">Hydrolase</keyword>
<dbReference type="GO" id="GO:0004175">
    <property type="term" value="F:endopeptidase activity"/>
    <property type="evidence" value="ECO:0007669"/>
    <property type="project" value="UniProtKB-ARBA"/>
</dbReference>
<feature type="transmembrane region" description="Helical" evidence="1">
    <location>
        <begin position="209"/>
        <end position="227"/>
    </location>
</feature>
<evidence type="ECO:0000313" key="4">
    <source>
        <dbReference type="Proteomes" id="UP000628448"/>
    </source>
</evidence>
<keyword evidence="1" id="KW-0472">Membrane</keyword>
<feature type="transmembrane region" description="Helical" evidence="1">
    <location>
        <begin position="101"/>
        <end position="119"/>
    </location>
</feature>
<dbReference type="GO" id="GO:0080120">
    <property type="term" value="P:CAAX-box protein maturation"/>
    <property type="evidence" value="ECO:0007669"/>
    <property type="project" value="UniProtKB-ARBA"/>
</dbReference>
<gene>
    <name evidence="3" type="ORF">I5907_03120</name>
</gene>
<sequence>MLSNQKLNSIGQFALLIGFVGVGMVLLSLIMGLLARYALNIPLEDLSTAMFEPRNIDFIRVLQIFSSFLMWGVPALAVAAISGPKPVEQLGYNETMSGKQVFLVVLMIVAGIALGGALGELNRMIPLTEELNQKFKVWEENYSKQVMSIANMKNVNDYLFTLLILAITPALFEEMFFRGCMQQILVKGTGSAFAGILITSIIFSAVHLSFFGFLPRLFLGFLLGYIFHYSKNLWLPVIAHFLNNAFGVTVLYSLSRSGKLTPDAMDDTYPYYYGVIAAMAIIVIFIAFKKESTQLLKQQ</sequence>
<feature type="transmembrane region" description="Helical" evidence="1">
    <location>
        <begin position="184"/>
        <end position="203"/>
    </location>
</feature>
<keyword evidence="3" id="KW-0482">Metalloprotease</keyword>
<accession>A0A931GT69</accession>
<protein>
    <submittedName>
        <fullName evidence="3">CPBP family intramembrane metalloprotease</fullName>
    </submittedName>
</protein>
<dbReference type="AlphaFoldDB" id="A0A931GT69"/>
<evidence type="ECO:0000259" key="2">
    <source>
        <dbReference type="Pfam" id="PF02517"/>
    </source>
</evidence>
<feature type="transmembrane region" description="Helical" evidence="1">
    <location>
        <begin position="158"/>
        <end position="177"/>
    </location>
</feature>
<dbReference type="PANTHER" id="PTHR43592">
    <property type="entry name" value="CAAX AMINO TERMINAL PROTEASE"/>
    <property type="match status" value="1"/>
</dbReference>
<evidence type="ECO:0000313" key="3">
    <source>
        <dbReference type="EMBL" id="MBG9375206.1"/>
    </source>
</evidence>
<feature type="domain" description="CAAX prenyl protease 2/Lysostaphin resistance protein A-like" evidence="2">
    <location>
        <begin position="158"/>
        <end position="246"/>
    </location>
</feature>
<reference evidence="3" key="1">
    <citation type="submission" date="2020-11" db="EMBL/GenBank/DDBJ databases">
        <title>Bacterial whole genome sequence for Panacibacter sp. DH6.</title>
        <authorList>
            <person name="Le V."/>
            <person name="Ko S."/>
            <person name="Ahn C.-Y."/>
            <person name="Oh H.-M."/>
        </authorList>
    </citation>
    <scope>NUCLEOTIDE SEQUENCE</scope>
    <source>
        <strain evidence="3">DH6</strain>
    </source>
</reference>
<name>A0A931GT69_9BACT</name>
<evidence type="ECO:0000256" key="1">
    <source>
        <dbReference type="SAM" id="Phobius"/>
    </source>
</evidence>
<dbReference type="RefSeq" id="WP_196989269.1">
    <property type="nucleotide sequence ID" value="NZ_JADWYR010000001.1"/>
</dbReference>